<accession>A0A3T1CEM3</accession>
<dbReference type="AlphaFoldDB" id="A0A3T1CEM3"/>
<gene>
    <name evidence="11" type="ORF">EKJ_02760</name>
</gene>
<keyword evidence="12" id="KW-1185">Reference proteome</keyword>
<name>A0A3T1CEM3_9SPHN</name>
<protein>
    <recommendedName>
        <fullName evidence="10">Purine nucleoside phosphorylase</fullName>
    </recommendedName>
</protein>
<dbReference type="GO" id="GO:0005507">
    <property type="term" value="F:copper ion binding"/>
    <property type="evidence" value="ECO:0007669"/>
    <property type="project" value="TreeGrafter"/>
</dbReference>
<evidence type="ECO:0000256" key="9">
    <source>
        <dbReference type="ARBA" id="ARBA00049893"/>
    </source>
</evidence>
<evidence type="ECO:0000256" key="10">
    <source>
        <dbReference type="RuleBase" id="RU361274"/>
    </source>
</evidence>
<comment type="catalytic activity">
    <reaction evidence="8">
        <text>adenosine + phosphate = alpha-D-ribose 1-phosphate + adenine</text>
        <dbReference type="Rhea" id="RHEA:27642"/>
        <dbReference type="ChEBI" id="CHEBI:16335"/>
        <dbReference type="ChEBI" id="CHEBI:16708"/>
        <dbReference type="ChEBI" id="CHEBI:43474"/>
        <dbReference type="ChEBI" id="CHEBI:57720"/>
        <dbReference type="EC" id="2.4.2.1"/>
    </reaction>
    <physiologicalReaction direction="left-to-right" evidence="8">
        <dbReference type="Rhea" id="RHEA:27643"/>
    </physiologicalReaction>
</comment>
<dbReference type="CDD" id="cd16833">
    <property type="entry name" value="YfiH"/>
    <property type="match status" value="1"/>
</dbReference>
<evidence type="ECO:0000256" key="5">
    <source>
        <dbReference type="ARBA" id="ARBA00022801"/>
    </source>
</evidence>
<comment type="catalytic activity">
    <reaction evidence="1">
        <text>inosine + phosphate = alpha-D-ribose 1-phosphate + hypoxanthine</text>
        <dbReference type="Rhea" id="RHEA:27646"/>
        <dbReference type="ChEBI" id="CHEBI:17368"/>
        <dbReference type="ChEBI" id="CHEBI:17596"/>
        <dbReference type="ChEBI" id="CHEBI:43474"/>
        <dbReference type="ChEBI" id="CHEBI:57720"/>
        <dbReference type="EC" id="2.4.2.1"/>
    </reaction>
    <physiologicalReaction direction="left-to-right" evidence="1">
        <dbReference type="Rhea" id="RHEA:27647"/>
    </physiologicalReaction>
</comment>
<evidence type="ECO:0000256" key="8">
    <source>
        <dbReference type="ARBA" id="ARBA00048968"/>
    </source>
</evidence>
<keyword evidence="4" id="KW-0479">Metal-binding</keyword>
<dbReference type="Gene3D" id="3.60.140.10">
    <property type="entry name" value="CNF1/YfiH-like putative cysteine hydrolases"/>
    <property type="match status" value="1"/>
</dbReference>
<evidence type="ECO:0000256" key="1">
    <source>
        <dbReference type="ARBA" id="ARBA00000553"/>
    </source>
</evidence>
<evidence type="ECO:0000313" key="12">
    <source>
        <dbReference type="Proteomes" id="UP000290057"/>
    </source>
</evidence>
<evidence type="ECO:0000313" key="11">
    <source>
        <dbReference type="EMBL" id="BBI19429.1"/>
    </source>
</evidence>
<dbReference type="EMBL" id="AP019389">
    <property type="protein sequence ID" value="BBI19429.1"/>
    <property type="molecule type" value="Genomic_DNA"/>
</dbReference>
<dbReference type="Proteomes" id="UP000290057">
    <property type="component" value="Chromosome"/>
</dbReference>
<dbReference type="RefSeq" id="WP_130585638.1">
    <property type="nucleotide sequence ID" value="NZ_AP019389.1"/>
</dbReference>
<evidence type="ECO:0000256" key="6">
    <source>
        <dbReference type="ARBA" id="ARBA00022833"/>
    </source>
</evidence>
<proteinExistence type="inferred from homology"/>
<dbReference type="GO" id="GO:0017061">
    <property type="term" value="F:S-methyl-5-thioadenosine phosphorylase activity"/>
    <property type="evidence" value="ECO:0007669"/>
    <property type="project" value="UniProtKB-EC"/>
</dbReference>
<dbReference type="InterPro" id="IPR011324">
    <property type="entry name" value="Cytotoxic_necrot_fac-like_cat"/>
</dbReference>
<comment type="similarity">
    <text evidence="2 10">Belongs to the purine nucleoside phosphorylase YfiH/LACC1 family.</text>
</comment>
<keyword evidence="5" id="KW-0378">Hydrolase</keyword>
<comment type="catalytic activity">
    <reaction evidence="7">
        <text>adenosine + H2O + H(+) = inosine + NH4(+)</text>
        <dbReference type="Rhea" id="RHEA:24408"/>
        <dbReference type="ChEBI" id="CHEBI:15377"/>
        <dbReference type="ChEBI" id="CHEBI:15378"/>
        <dbReference type="ChEBI" id="CHEBI:16335"/>
        <dbReference type="ChEBI" id="CHEBI:17596"/>
        <dbReference type="ChEBI" id="CHEBI:28938"/>
        <dbReference type="EC" id="3.5.4.4"/>
    </reaction>
    <physiologicalReaction direction="left-to-right" evidence="7">
        <dbReference type="Rhea" id="RHEA:24409"/>
    </physiologicalReaction>
</comment>
<dbReference type="PANTHER" id="PTHR30616">
    <property type="entry name" value="UNCHARACTERIZED PROTEIN YFIH"/>
    <property type="match status" value="1"/>
</dbReference>
<sequence length="220" mass="23423">MRDILRSRTLEGIPHGFSTRDGLEAEDILANSVLVRVTQVHSAHAVVAEAAWDIPPEADAIVTATGGLALAIVTADCGPVLLSDNAAGVVAAAHAGWRGALEGVIENTVEAMCRLGAHPASISAAIGPTVAQSSYEVDGNFRTRFAEADHRFFASGRAGHWQFDLPGYVAERLRAAGVGRIDDLSEDTYTQTDRFYSFRRATHLGEDTGGRQISMVALPR</sequence>
<dbReference type="InterPro" id="IPR038371">
    <property type="entry name" value="Cu_polyphenol_OxRdtase_sf"/>
</dbReference>
<keyword evidence="3" id="KW-0808">Transferase</keyword>
<evidence type="ECO:0000256" key="4">
    <source>
        <dbReference type="ARBA" id="ARBA00022723"/>
    </source>
</evidence>
<dbReference type="GO" id="GO:0016787">
    <property type="term" value="F:hydrolase activity"/>
    <property type="evidence" value="ECO:0007669"/>
    <property type="project" value="UniProtKB-KW"/>
</dbReference>
<reference evidence="11 12" key="1">
    <citation type="submission" date="2019-01" db="EMBL/GenBank/DDBJ databases">
        <title>Complete genome sequence of Erythrobacter flavus KJ5.</title>
        <authorList>
            <person name="Kanesaki Y."/>
            <person name="Brotosudarmo T."/>
            <person name="Moriuchi R."/>
            <person name="Awai K."/>
        </authorList>
    </citation>
    <scope>NUCLEOTIDE SEQUENCE [LARGE SCALE GENOMIC DNA]</scope>
    <source>
        <strain evidence="11 12">KJ5</strain>
    </source>
</reference>
<keyword evidence="6" id="KW-0862">Zinc</keyword>
<dbReference type="SUPFAM" id="SSF64438">
    <property type="entry name" value="CNF1/YfiH-like putative cysteine hydrolases"/>
    <property type="match status" value="1"/>
</dbReference>
<dbReference type="PANTHER" id="PTHR30616:SF2">
    <property type="entry name" value="PURINE NUCLEOSIDE PHOSPHORYLASE LACC1"/>
    <property type="match status" value="1"/>
</dbReference>
<organism evidence="11 12">
    <name type="scientific">Qipengyuania flava</name>
    <dbReference type="NCBI Taxonomy" id="192812"/>
    <lineage>
        <taxon>Bacteria</taxon>
        <taxon>Pseudomonadati</taxon>
        <taxon>Pseudomonadota</taxon>
        <taxon>Alphaproteobacteria</taxon>
        <taxon>Sphingomonadales</taxon>
        <taxon>Erythrobacteraceae</taxon>
        <taxon>Qipengyuania</taxon>
    </lineage>
</organism>
<evidence type="ECO:0000256" key="7">
    <source>
        <dbReference type="ARBA" id="ARBA00047989"/>
    </source>
</evidence>
<evidence type="ECO:0000256" key="3">
    <source>
        <dbReference type="ARBA" id="ARBA00022679"/>
    </source>
</evidence>
<evidence type="ECO:0000256" key="2">
    <source>
        <dbReference type="ARBA" id="ARBA00007353"/>
    </source>
</evidence>
<dbReference type="Pfam" id="PF02578">
    <property type="entry name" value="Cu-oxidase_4"/>
    <property type="match status" value="1"/>
</dbReference>
<dbReference type="NCBIfam" id="TIGR00726">
    <property type="entry name" value="peptidoglycan editing factor PgeF"/>
    <property type="match status" value="1"/>
</dbReference>
<comment type="catalytic activity">
    <reaction evidence="9">
        <text>S-methyl-5'-thioadenosine + phosphate = 5-(methylsulfanyl)-alpha-D-ribose 1-phosphate + adenine</text>
        <dbReference type="Rhea" id="RHEA:11852"/>
        <dbReference type="ChEBI" id="CHEBI:16708"/>
        <dbReference type="ChEBI" id="CHEBI:17509"/>
        <dbReference type="ChEBI" id="CHEBI:43474"/>
        <dbReference type="ChEBI" id="CHEBI:58533"/>
        <dbReference type="EC" id="2.4.2.28"/>
    </reaction>
    <physiologicalReaction direction="left-to-right" evidence="9">
        <dbReference type="Rhea" id="RHEA:11853"/>
    </physiologicalReaction>
</comment>
<dbReference type="InterPro" id="IPR003730">
    <property type="entry name" value="Cu_polyphenol_OxRdtase"/>
</dbReference>